<dbReference type="Proteomes" id="UP000290365">
    <property type="component" value="Chromosome"/>
</dbReference>
<dbReference type="GO" id="GO:0051287">
    <property type="term" value="F:NAD binding"/>
    <property type="evidence" value="ECO:0007669"/>
    <property type="project" value="InterPro"/>
</dbReference>
<protein>
    <submittedName>
        <fullName evidence="7">D-2-hydroxyacid dehydrogenase</fullName>
    </submittedName>
</protein>
<dbReference type="InterPro" id="IPR036291">
    <property type="entry name" value="NAD(P)-bd_dom_sf"/>
</dbReference>
<organism evidence="7 8">
    <name type="scientific">Ktedonosporobacter rubrisoli</name>
    <dbReference type="NCBI Taxonomy" id="2509675"/>
    <lineage>
        <taxon>Bacteria</taxon>
        <taxon>Bacillati</taxon>
        <taxon>Chloroflexota</taxon>
        <taxon>Ktedonobacteria</taxon>
        <taxon>Ktedonobacterales</taxon>
        <taxon>Ktedonosporobacteraceae</taxon>
        <taxon>Ktedonosporobacter</taxon>
    </lineage>
</organism>
<dbReference type="Pfam" id="PF00389">
    <property type="entry name" value="2-Hacid_dh"/>
    <property type="match status" value="1"/>
</dbReference>
<dbReference type="InterPro" id="IPR029753">
    <property type="entry name" value="D-isomer_DH_CS"/>
</dbReference>
<dbReference type="InterPro" id="IPR006139">
    <property type="entry name" value="D-isomer_2_OHA_DH_cat_dom"/>
</dbReference>
<keyword evidence="8" id="KW-1185">Reference proteome</keyword>
<evidence type="ECO:0000313" key="8">
    <source>
        <dbReference type="Proteomes" id="UP000290365"/>
    </source>
</evidence>
<proteinExistence type="inferred from homology"/>
<dbReference type="PANTHER" id="PTHR43333">
    <property type="entry name" value="2-HACID_DH_C DOMAIN-CONTAINING PROTEIN"/>
    <property type="match status" value="1"/>
</dbReference>
<dbReference type="EMBL" id="CP035758">
    <property type="protein sequence ID" value="QBD81661.1"/>
    <property type="molecule type" value="Genomic_DNA"/>
</dbReference>
<evidence type="ECO:0000313" key="7">
    <source>
        <dbReference type="EMBL" id="QBD81661.1"/>
    </source>
</evidence>
<evidence type="ECO:0000259" key="6">
    <source>
        <dbReference type="Pfam" id="PF02826"/>
    </source>
</evidence>
<dbReference type="KEGG" id="kbs:EPA93_39105"/>
<dbReference type="AlphaFoldDB" id="A0A4V0Z017"/>
<reference evidence="7 8" key="1">
    <citation type="submission" date="2019-01" db="EMBL/GenBank/DDBJ databases">
        <title>Ktedonosporobacter rubrisoli SCAWS-G2.</title>
        <authorList>
            <person name="Huang Y."/>
            <person name="Yan B."/>
        </authorList>
    </citation>
    <scope>NUCLEOTIDE SEQUENCE [LARGE SCALE GENOMIC DNA]</scope>
    <source>
        <strain evidence="7 8">SCAWS-G2</strain>
    </source>
</reference>
<feature type="domain" description="D-isomer specific 2-hydroxyacid dehydrogenase catalytic" evidence="5">
    <location>
        <begin position="10"/>
        <end position="320"/>
    </location>
</feature>
<dbReference type="SUPFAM" id="SSF51735">
    <property type="entry name" value="NAD(P)-binding Rossmann-fold domains"/>
    <property type="match status" value="1"/>
</dbReference>
<evidence type="ECO:0000256" key="4">
    <source>
        <dbReference type="RuleBase" id="RU003719"/>
    </source>
</evidence>
<dbReference type="Pfam" id="PF02826">
    <property type="entry name" value="2-Hacid_dh_C"/>
    <property type="match status" value="1"/>
</dbReference>
<dbReference type="RefSeq" id="WP_129892722.1">
    <property type="nucleotide sequence ID" value="NZ_CP035758.1"/>
</dbReference>
<keyword evidence="2 4" id="KW-0560">Oxidoreductase</keyword>
<dbReference type="CDD" id="cd05300">
    <property type="entry name" value="2-Hacid_dh_1"/>
    <property type="match status" value="1"/>
</dbReference>
<evidence type="ECO:0000259" key="5">
    <source>
        <dbReference type="Pfam" id="PF00389"/>
    </source>
</evidence>
<dbReference type="PANTHER" id="PTHR43333:SF1">
    <property type="entry name" value="D-ISOMER SPECIFIC 2-HYDROXYACID DEHYDROGENASE NAD-BINDING DOMAIN-CONTAINING PROTEIN"/>
    <property type="match status" value="1"/>
</dbReference>
<dbReference type="FunFam" id="3.40.50.720:FF:000363">
    <property type="entry name" value="D-isomer specific 2-hydroxyacid dehydrogenase"/>
    <property type="match status" value="1"/>
</dbReference>
<accession>A0A4V0Z017</accession>
<dbReference type="InterPro" id="IPR006140">
    <property type="entry name" value="D-isomer_DH_NAD-bd"/>
</dbReference>
<comment type="similarity">
    <text evidence="1 4">Belongs to the D-isomer specific 2-hydroxyacid dehydrogenase family.</text>
</comment>
<dbReference type="OrthoDB" id="9792971at2"/>
<evidence type="ECO:0000256" key="2">
    <source>
        <dbReference type="ARBA" id="ARBA00023002"/>
    </source>
</evidence>
<feature type="domain" description="D-isomer specific 2-hydroxyacid dehydrogenase NAD-binding" evidence="6">
    <location>
        <begin position="108"/>
        <end position="289"/>
    </location>
</feature>
<dbReference type="PROSITE" id="PS00671">
    <property type="entry name" value="D_2_HYDROXYACID_DH_3"/>
    <property type="match status" value="1"/>
</dbReference>
<gene>
    <name evidence="7" type="ORF">EPA93_39105</name>
</gene>
<evidence type="ECO:0000256" key="3">
    <source>
        <dbReference type="ARBA" id="ARBA00023027"/>
    </source>
</evidence>
<dbReference type="GO" id="GO:0016616">
    <property type="term" value="F:oxidoreductase activity, acting on the CH-OH group of donors, NAD or NADP as acceptor"/>
    <property type="evidence" value="ECO:0007669"/>
    <property type="project" value="InterPro"/>
</dbReference>
<dbReference type="SUPFAM" id="SSF52283">
    <property type="entry name" value="Formate/glycerate dehydrogenase catalytic domain-like"/>
    <property type="match status" value="1"/>
</dbReference>
<keyword evidence="3" id="KW-0520">NAD</keyword>
<dbReference type="Gene3D" id="3.40.50.720">
    <property type="entry name" value="NAD(P)-binding Rossmann-like Domain"/>
    <property type="match status" value="2"/>
</dbReference>
<name>A0A4V0Z017_KTERU</name>
<evidence type="ECO:0000256" key="1">
    <source>
        <dbReference type="ARBA" id="ARBA00005854"/>
    </source>
</evidence>
<sequence>MYPKIVSTFHFSEESLKLLEKAAEADIVNCASLTDEKVQPLAHEAEIICAPTLPANWHELFPRLRWLQSSAAGTNHLPASLVTSKSGIIVTTASGVHAHNIAEYVICSMLMFNRSWPQLVEAQRQHKWLHRSYQGGSFSSRELIGRSIGIVGLGHIGRRIAQLARAFGMRVLATRFSAKEDGQDADVDQLFAWQHLHELLKQSDYVVLSVPLTKETTKLISEPELQAMRNDAYLVNIARGNVIDEPALIRALQEGQIGGAGLDVTAQEPLPADSPLYELPNVILTPHLSGHTEHYDQRLAAIFADNLRRYRSGEHLTNQYNASRGY</sequence>